<sequence length="136" mass="14575">MDKLRKKGGIGVVYLLVGAAGFLGASLRYSIGIFLFHESVVFPFATLTVNLLGSFLLAWLMTGLLVRFSLPAHLKTALGTGFVGSFTTFSTLSVETVTLFLDGKTALAVLYVTASVFGGLWMSRLGFRVTKGEEAE</sequence>
<evidence type="ECO:0000256" key="7">
    <source>
        <dbReference type="ARBA" id="ARBA00035120"/>
    </source>
</evidence>
<dbReference type="InterPro" id="IPR003691">
    <property type="entry name" value="FluC"/>
</dbReference>
<dbReference type="Proteomes" id="UP000077856">
    <property type="component" value="Chromosome"/>
</dbReference>
<dbReference type="GO" id="GO:0062054">
    <property type="term" value="F:fluoride channel activity"/>
    <property type="evidence" value="ECO:0007669"/>
    <property type="project" value="UniProtKB-UniRule"/>
</dbReference>
<feature type="transmembrane region" description="Helical" evidence="10">
    <location>
        <begin position="12"/>
        <end position="36"/>
    </location>
</feature>
<accession>A0A160MFT2</accession>
<dbReference type="GO" id="GO:0140114">
    <property type="term" value="P:cellular detoxification of fluoride"/>
    <property type="evidence" value="ECO:0007669"/>
    <property type="project" value="UniProtKB-UniRule"/>
</dbReference>
<feature type="transmembrane region" description="Helical" evidence="10">
    <location>
        <begin position="42"/>
        <end position="66"/>
    </location>
</feature>
<evidence type="ECO:0000313" key="11">
    <source>
        <dbReference type="EMBL" id="AND42109.1"/>
    </source>
</evidence>
<dbReference type="Pfam" id="PF02537">
    <property type="entry name" value="CRCB"/>
    <property type="match status" value="1"/>
</dbReference>
<evidence type="ECO:0000256" key="6">
    <source>
        <dbReference type="ARBA" id="ARBA00023303"/>
    </source>
</evidence>
<name>A0A160MFT2_9BACI</name>
<dbReference type="KEGG" id="bon:A361_24165"/>
<comment type="similarity">
    <text evidence="7 10">Belongs to the fluoride channel Fluc/FEX (TC 1.A.43) family.</text>
</comment>
<dbReference type="PANTHER" id="PTHR28259">
    <property type="entry name" value="FLUORIDE EXPORT PROTEIN 1-RELATED"/>
    <property type="match status" value="1"/>
</dbReference>
<dbReference type="PANTHER" id="PTHR28259:SF1">
    <property type="entry name" value="FLUORIDE EXPORT PROTEIN 1-RELATED"/>
    <property type="match status" value="1"/>
</dbReference>
<dbReference type="GO" id="GO:0005886">
    <property type="term" value="C:plasma membrane"/>
    <property type="evidence" value="ECO:0007669"/>
    <property type="project" value="UniProtKB-SubCell"/>
</dbReference>
<keyword evidence="10" id="KW-0406">Ion transport</keyword>
<proteinExistence type="inferred from homology"/>
<comment type="catalytic activity">
    <reaction evidence="8">
        <text>fluoride(in) = fluoride(out)</text>
        <dbReference type="Rhea" id="RHEA:76159"/>
        <dbReference type="ChEBI" id="CHEBI:17051"/>
    </reaction>
    <physiologicalReaction direction="left-to-right" evidence="8">
        <dbReference type="Rhea" id="RHEA:76160"/>
    </physiologicalReaction>
</comment>
<evidence type="ECO:0000256" key="8">
    <source>
        <dbReference type="ARBA" id="ARBA00035585"/>
    </source>
</evidence>
<organism evidence="11 12">
    <name type="scientific">Cytobacillus oceanisediminis 2691</name>
    <dbReference type="NCBI Taxonomy" id="1196031"/>
    <lineage>
        <taxon>Bacteria</taxon>
        <taxon>Bacillati</taxon>
        <taxon>Bacillota</taxon>
        <taxon>Bacilli</taxon>
        <taxon>Bacillales</taxon>
        <taxon>Bacillaceae</taxon>
        <taxon>Cytobacillus</taxon>
    </lineage>
</organism>
<reference evidence="11 12" key="1">
    <citation type="submission" date="2016-04" db="EMBL/GenBank/DDBJ databases">
        <title>Complete genome sequence of Bacillus oceanisediminis strain 2691.</title>
        <authorList>
            <person name="Jeong H."/>
            <person name="Kim H.J."/>
            <person name="Lee D.-W."/>
        </authorList>
    </citation>
    <scope>NUCLEOTIDE SEQUENCE [LARGE SCALE GENOMIC DNA]</scope>
    <source>
        <strain evidence="11 12">2691</strain>
    </source>
</reference>
<comment type="subcellular location">
    <subcellularLocation>
        <location evidence="1 10">Cell membrane</location>
        <topology evidence="1 10">Multi-pass membrane protein</topology>
    </subcellularLocation>
</comment>
<keyword evidence="10" id="KW-0479">Metal-binding</keyword>
<evidence type="ECO:0000256" key="9">
    <source>
        <dbReference type="ARBA" id="ARBA00049940"/>
    </source>
</evidence>
<dbReference type="EMBL" id="CP015506">
    <property type="protein sequence ID" value="AND42109.1"/>
    <property type="molecule type" value="Genomic_DNA"/>
</dbReference>
<feature type="transmembrane region" description="Helical" evidence="10">
    <location>
        <begin position="107"/>
        <end position="127"/>
    </location>
</feature>
<evidence type="ECO:0000256" key="10">
    <source>
        <dbReference type="HAMAP-Rule" id="MF_00454"/>
    </source>
</evidence>
<dbReference type="HAMAP" id="MF_00454">
    <property type="entry name" value="FluC"/>
    <property type="match status" value="1"/>
</dbReference>
<dbReference type="AlphaFoldDB" id="A0A160MFT2"/>
<comment type="activity regulation">
    <text evidence="10">Na(+) is not transported, but it plays an essential structural role and its presence is essential for fluoride channel function.</text>
</comment>
<evidence type="ECO:0000256" key="2">
    <source>
        <dbReference type="ARBA" id="ARBA00022475"/>
    </source>
</evidence>
<dbReference type="STRING" id="1196031.A361_24165"/>
<evidence type="ECO:0000256" key="1">
    <source>
        <dbReference type="ARBA" id="ARBA00004651"/>
    </source>
</evidence>
<keyword evidence="6 10" id="KW-0407">Ion channel</keyword>
<keyword evidence="3 10" id="KW-0812">Transmembrane</keyword>
<feature type="binding site" evidence="10">
    <location>
        <position position="84"/>
    </location>
    <ligand>
        <name>Na(+)</name>
        <dbReference type="ChEBI" id="CHEBI:29101"/>
        <note>structural</note>
    </ligand>
</feature>
<keyword evidence="10" id="KW-0813">Transport</keyword>
<evidence type="ECO:0000256" key="3">
    <source>
        <dbReference type="ARBA" id="ARBA00022692"/>
    </source>
</evidence>
<dbReference type="eggNOG" id="COG0239">
    <property type="taxonomic scope" value="Bacteria"/>
</dbReference>
<gene>
    <name evidence="10" type="primary">fluC</name>
    <name evidence="10" type="synonym">crcB</name>
    <name evidence="11" type="ORF">A361_24165</name>
</gene>
<keyword evidence="2 10" id="KW-1003">Cell membrane</keyword>
<keyword evidence="5 10" id="KW-0472">Membrane</keyword>
<comment type="function">
    <text evidence="9 10">Fluoride-specific ion channel. Important for reducing fluoride concentration in the cell, thus reducing its toxicity.</text>
</comment>
<dbReference type="GO" id="GO:0046872">
    <property type="term" value="F:metal ion binding"/>
    <property type="evidence" value="ECO:0007669"/>
    <property type="project" value="UniProtKB-KW"/>
</dbReference>
<keyword evidence="4 10" id="KW-1133">Transmembrane helix</keyword>
<evidence type="ECO:0000256" key="4">
    <source>
        <dbReference type="ARBA" id="ARBA00022989"/>
    </source>
</evidence>
<evidence type="ECO:0000313" key="12">
    <source>
        <dbReference type="Proteomes" id="UP000077856"/>
    </source>
</evidence>
<feature type="binding site" evidence="10">
    <location>
        <position position="87"/>
    </location>
    <ligand>
        <name>Na(+)</name>
        <dbReference type="ChEBI" id="CHEBI:29101"/>
        <note>structural</note>
    </ligand>
</feature>
<feature type="transmembrane region" description="Helical" evidence="10">
    <location>
        <begin position="78"/>
        <end position="101"/>
    </location>
</feature>
<evidence type="ECO:0000256" key="5">
    <source>
        <dbReference type="ARBA" id="ARBA00023136"/>
    </source>
</evidence>
<protein>
    <recommendedName>
        <fullName evidence="10">Fluoride-specific ion channel FluC</fullName>
    </recommendedName>
</protein>
<keyword evidence="10" id="KW-0915">Sodium</keyword>